<dbReference type="EMBL" id="VJZN01000035">
    <property type="protein sequence ID" value="TRX03278.1"/>
    <property type="molecule type" value="Genomic_DNA"/>
</dbReference>
<gene>
    <name evidence="2" type="ORF">FNW11_08805</name>
    <name evidence="1" type="ORF">FNW12_15425</name>
</gene>
<evidence type="ECO:0000313" key="1">
    <source>
        <dbReference type="EMBL" id="TRX03278.1"/>
    </source>
</evidence>
<comment type="caution">
    <text evidence="2">The sequence shown here is derived from an EMBL/GenBank/DDBJ whole genome shotgun (WGS) entry which is preliminary data.</text>
</comment>
<reference evidence="3 4" key="1">
    <citation type="submission" date="2019-07" db="EMBL/GenBank/DDBJ databases">
        <title>Novel species of Flavobacterium.</title>
        <authorList>
            <person name="Liu Q."/>
            <person name="Xin Y.-H."/>
        </authorList>
    </citation>
    <scope>NUCLEOTIDE SEQUENCE [LARGE SCALE GENOMIC DNA]</scope>
    <source>
        <strain evidence="1 3">GSP39</strain>
        <strain evidence="2 4">GSR22</strain>
    </source>
</reference>
<sequence length="61" mass="7129">MQKGIQDFEKKHVLQEGFKQSGNHAKIEELNKLLSTFNLKMLKEIPSEKIIDEVKSKLNKF</sequence>
<keyword evidence="3" id="KW-1185">Reference proteome</keyword>
<accession>A0A553BP29</accession>
<dbReference type="Proteomes" id="UP000318669">
    <property type="component" value="Unassembled WGS sequence"/>
</dbReference>
<dbReference type="Proteomes" id="UP000318528">
    <property type="component" value="Unassembled WGS sequence"/>
</dbReference>
<evidence type="ECO:0000313" key="4">
    <source>
        <dbReference type="Proteomes" id="UP000318669"/>
    </source>
</evidence>
<dbReference type="OrthoDB" id="197680at2"/>
<dbReference type="EMBL" id="VJZL01000012">
    <property type="protein sequence ID" value="TRX09997.1"/>
    <property type="molecule type" value="Genomic_DNA"/>
</dbReference>
<protein>
    <submittedName>
        <fullName evidence="2">Uncharacterized protein</fullName>
    </submittedName>
</protein>
<dbReference type="RefSeq" id="WP_143386073.1">
    <property type="nucleotide sequence ID" value="NZ_VJZL01000012.1"/>
</dbReference>
<organism evidence="2 4">
    <name type="scientific">Flavobacterium gawalongense</name>
    <dbReference type="NCBI Taxonomy" id="2594432"/>
    <lineage>
        <taxon>Bacteria</taxon>
        <taxon>Pseudomonadati</taxon>
        <taxon>Bacteroidota</taxon>
        <taxon>Flavobacteriia</taxon>
        <taxon>Flavobacteriales</taxon>
        <taxon>Flavobacteriaceae</taxon>
        <taxon>Flavobacterium</taxon>
    </lineage>
</organism>
<evidence type="ECO:0000313" key="2">
    <source>
        <dbReference type="EMBL" id="TRX09997.1"/>
    </source>
</evidence>
<dbReference type="AlphaFoldDB" id="A0A553BP29"/>
<name>A0A553BP29_9FLAO</name>
<proteinExistence type="predicted"/>
<evidence type="ECO:0000313" key="3">
    <source>
        <dbReference type="Proteomes" id="UP000318528"/>
    </source>
</evidence>